<organism evidence="2 3">
    <name type="scientific">Halopenitus malekzadehii</name>
    <dbReference type="NCBI Taxonomy" id="1267564"/>
    <lineage>
        <taxon>Archaea</taxon>
        <taxon>Methanobacteriati</taxon>
        <taxon>Methanobacteriota</taxon>
        <taxon>Stenosarchaea group</taxon>
        <taxon>Halobacteria</taxon>
        <taxon>Halobacteriales</taxon>
        <taxon>Haloferacaceae</taxon>
        <taxon>Halopenitus</taxon>
    </lineage>
</organism>
<dbReference type="STRING" id="1267564.SAMN05192561_11714"/>
<evidence type="ECO:0000313" key="3">
    <source>
        <dbReference type="Proteomes" id="UP000199215"/>
    </source>
</evidence>
<proteinExistence type="predicted"/>
<protein>
    <submittedName>
        <fullName evidence="2">Uncharacterized protein</fullName>
    </submittedName>
</protein>
<keyword evidence="3" id="KW-1185">Reference proteome</keyword>
<name>A0A1H6JUT3_9EURY</name>
<dbReference type="EMBL" id="FNWU01000017">
    <property type="protein sequence ID" value="SEH63682.1"/>
    <property type="molecule type" value="Genomic_DNA"/>
</dbReference>
<dbReference type="Proteomes" id="UP000199215">
    <property type="component" value="Unassembled WGS sequence"/>
</dbReference>
<accession>A0A1H6JUT3</accession>
<dbReference type="OrthoDB" id="186030at2157"/>
<evidence type="ECO:0000256" key="1">
    <source>
        <dbReference type="SAM" id="Phobius"/>
    </source>
</evidence>
<reference evidence="2 3" key="1">
    <citation type="submission" date="2016-10" db="EMBL/GenBank/DDBJ databases">
        <authorList>
            <person name="de Groot N.N."/>
        </authorList>
    </citation>
    <scope>NUCLEOTIDE SEQUENCE [LARGE SCALE GENOMIC DNA]</scope>
    <source>
        <strain evidence="2 3">IBRC-M10418</strain>
    </source>
</reference>
<sequence length="229" mass="25361">MTDTSRLSLPIRPDSIVRRGWRTLLSVYCSNTPIWRWLKSGALVFLGFFLWMGGNVLHAYWPDVAILRYILAYGFVVIAWGPFTHLVVVPSIIRLRRTASRPIVRRVVKHGSKINFGTFLLVVVILGMLLPGVMVLDFTTGLGTDGGDVTADLVCDTGSETVNCELENAEGVDHVVIISGGEVLDRSDEPPYAVSASRESLSEGPSGLQFEIELRDENGETLRRFIRTV</sequence>
<feature type="transmembrane region" description="Helical" evidence="1">
    <location>
        <begin position="114"/>
        <end position="136"/>
    </location>
</feature>
<feature type="transmembrane region" description="Helical" evidence="1">
    <location>
        <begin position="67"/>
        <end position="93"/>
    </location>
</feature>
<feature type="transmembrane region" description="Helical" evidence="1">
    <location>
        <begin position="42"/>
        <end position="61"/>
    </location>
</feature>
<keyword evidence="1" id="KW-0472">Membrane</keyword>
<evidence type="ECO:0000313" key="2">
    <source>
        <dbReference type="EMBL" id="SEH63682.1"/>
    </source>
</evidence>
<gene>
    <name evidence="2" type="ORF">SAMN05192561_11714</name>
</gene>
<keyword evidence="1" id="KW-1133">Transmembrane helix</keyword>
<dbReference type="AlphaFoldDB" id="A0A1H6JUT3"/>
<keyword evidence="1" id="KW-0812">Transmembrane</keyword>
<dbReference type="RefSeq" id="WP_092817793.1">
    <property type="nucleotide sequence ID" value="NZ_FNWU01000017.1"/>
</dbReference>